<evidence type="ECO:0000256" key="3">
    <source>
        <dbReference type="SAM" id="SignalP"/>
    </source>
</evidence>
<feature type="transmembrane region" description="Helical" evidence="2">
    <location>
        <begin position="599"/>
        <end position="620"/>
    </location>
</feature>
<feature type="signal peptide" evidence="3">
    <location>
        <begin position="1"/>
        <end position="21"/>
    </location>
</feature>
<reference evidence="4" key="1">
    <citation type="submission" date="2022-10" db="EMBL/GenBank/DDBJ databases">
        <title>Determination and structural analysis of whole genome sequence of Sarocladium strictum F4-1.</title>
        <authorList>
            <person name="Hu L."/>
            <person name="Jiang Y."/>
        </authorList>
    </citation>
    <scope>NUCLEOTIDE SEQUENCE</scope>
    <source>
        <strain evidence="4">F4-1</strain>
    </source>
</reference>
<sequence>MRTQPWVLATAFALAASMASAQPETRPRIYYPRAVKRQIANSTTDDLPEPASTTSIQPSTGRGLLDDLLDGVLSSDPTASDRSPATTSDSRDEDDETSRDGGIIIGPTGIKIPGLEPRPTETETDTKTETDKEKEKEKETDKSGTPTGTPTDSSDSASKSASSSSSSSTKLIDIDPIVSDLIPDPTSTNRTSDSTATATSTSASVSDSDSASATTTASASTSASSSSSGLIDLTTLLPSISESSTATGTEPATTSDVPSTSTFDSPVTPTPSSSLESSTAVSTEVPSSTLLPEESTTSSSFPTDTPITPTAQSSTESLESTELPVTNSTEPTSLDLTTASETSSVELIATPTSVESDLPVLTTPGPQPSTLSTVAPSKPLSTEEPEPTQTEPNEDNWLPSTIVQEATSFSFQRPTAEPTGTATAIPSNIPKIILPDEPDIEQPEGTTAIQIGFLYPLNWNFVSKSGVAAAQVFKWLPDALAYAGEFPTSNVVVTKLVPLDTTAKWGYMTTIAKVWYPTDQLDGLQMQLGAANSRLYNNDKQIVNSLTANINRNIDLFGNIEEENGNANSGNTNNNNGGDDTFDSNDNSSTTAGDRARTAGIAVGALSLAGLYGAAMFIVARRYKRKRQGHQRASSLTSSQASSEMRYTGTGSPALMGGALLSRDVSSYGGYGGGRDSHGSGHSGAANSARTAGISAPVATENSLGWN</sequence>
<gene>
    <name evidence="4" type="ORF">NLU13_5986</name>
</gene>
<evidence type="ECO:0000256" key="2">
    <source>
        <dbReference type="SAM" id="Phobius"/>
    </source>
</evidence>
<dbReference type="InterPro" id="IPR039295">
    <property type="entry name" value="MSB2"/>
</dbReference>
<dbReference type="EMBL" id="JAPDFR010000005">
    <property type="protein sequence ID" value="KAK0386149.1"/>
    <property type="molecule type" value="Genomic_DNA"/>
</dbReference>
<accession>A0AA39L703</accession>
<dbReference type="GO" id="GO:0006972">
    <property type="term" value="P:hyperosmotic response"/>
    <property type="evidence" value="ECO:0007669"/>
    <property type="project" value="TreeGrafter"/>
</dbReference>
<feature type="compositionally biased region" description="Polar residues" evidence="1">
    <location>
        <begin position="236"/>
        <end position="256"/>
    </location>
</feature>
<feature type="compositionally biased region" description="Low complexity" evidence="1">
    <location>
        <begin position="634"/>
        <end position="643"/>
    </location>
</feature>
<feature type="compositionally biased region" description="Basic and acidic residues" evidence="1">
    <location>
        <begin position="118"/>
        <end position="142"/>
    </location>
</feature>
<keyword evidence="2" id="KW-0812">Transmembrane</keyword>
<dbReference type="PANTHER" id="PTHR35778:SF1">
    <property type="entry name" value="SIGNALING MUCIN HKR1-RELATED"/>
    <property type="match status" value="1"/>
</dbReference>
<dbReference type="Proteomes" id="UP001175261">
    <property type="component" value="Unassembled WGS sequence"/>
</dbReference>
<dbReference type="AlphaFoldDB" id="A0AA39L703"/>
<keyword evidence="5" id="KW-1185">Reference proteome</keyword>
<keyword evidence="2" id="KW-1133">Transmembrane helix</keyword>
<evidence type="ECO:0000313" key="5">
    <source>
        <dbReference type="Proteomes" id="UP001175261"/>
    </source>
</evidence>
<dbReference type="PANTHER" id="PTHR35778">
    <property type="entry name" value="SIGNALING MUCIN HKR1-RELATED"/>
    <property type="match status" value="1"/>
</dbReference>
<dbReference type="GO" id="GO:0001402">
    <property type="term" value="P:signal transduction involved in filamentous growth"/>
    <property type="evidence" value="ECO:0007669"/>
    <property type="project" value="TreeGrafter"/>
</dbReference>
<feature type="chain" id="PRO_5041256729" evidence="3">
    <location>
        <begin position="22"/>
        <end position="707"/>
    </location>
</feature>
<feature type="region of interest" description="Disordered" evidence="1">
    <location>
        <begin position="40"/>
        <end position="397"/>
    </location>
</feature>
<feature type="region of interest" description="Disordered" evidence="1">
    <location>
        <begin position="564"/>
        <end position="593"/>
    </location>
</feature>
<dbReference type="GO" id="GO:0030427">
    <property type="term" value="C:site of polarized growth"/>
    <property type="evidence" value="ECO:0007669"/>
    <property type="project" value="TreeGrafter"/>
</dbReference>
<protein>
    <submittedName>
        <fullName evidence="4">Uncharacterized protein</fullName>
    </submittedName>
</protein>
<dbReference type="GO" id="GO:0009986">
    <property type="term" value="C:cell surface"/>
    <property type="evidence" value="ECO:0007669"/>
    <property type="project" value="TreeGrafter"/>
</dbReference>
<evidence type="ECO:0000313" key="4">
    <source>
        <dbReference type="EMBL" id="KAK0386149.1"/>
    </source>
</evidence>
<organism evidence="4 5">
    <name type="scientific">Sarocladium strictum</name>
    <name type="common">Black bundle disease fungus</name>
    <name type="synonym">Acremonium strictum</name>
    <dbReference type="NCBI Taxonomy" id="5046"/>
    <lineage>
        <taxon>Eukaryota</taxon>
        <taxon>Fungi</taxon>
        <taxon>Dikarya</taxon>
        <taxon>Ascomycota</taxon>
        <taxon>Pezizomycotina</taxon>
        <taxon>Sordariomycetes</taxon>
        <taxon>Hypocreomycetidae</taxon>
        <taxon>Hypocreales</taxon>
        <taxon>Sarocladiaceae</taxon>
        <taxon>Sarocladium</taxon>
    </lineage>
</organism>
<proteinExistence type="predicted"/>
<dbReference type="GO" id="GO:0005576">
    <property type="term" value="C:extracellular region"/>
    <property type="evidence" value="ECO:0007669"/>
    <property type="project" value="TreeGrafter"/>
</dbReference>
<dbReference type="GO" id="GO:0007232">
    <property type="term" value="P:osmosensory signaling pathway via Sho1 osmosensor"/>
    <property type="evidence" value="ECO:0007669"/>
    <property type="project" value="InterPro"/>
</dbReference>
<feature type="compositionally biased region" description="Polar residues" evidence="1">
    <location>
        <begin position="40"/>
        <end position="60"/>
    </location>
</feature>
<keyword evidence="2" id="KW-0472">Membrane</keyword>
<feature type="compositionally biased region" description="Low complexity" evidence="1">
    <location>
        <begin position="143"/>
        <end position="170"/>
    </location>
</feature>
<evidence type="ECO:0000256" key="1">
    <source>
        <dbReference type="SAM" id="MobiDB-lite"/>
    </source>
</evidence>
<name>A0AA39L703_SARSR</name>
<dbReference type="GO" id="GO:0031505">
    <property type="term" value="P:fungal-type cell wall organization"/>
    <property type="evidence" value="ECO:0007669"/>
    <property type="project" value="TreeGrafter"/>
</dbReference>
<feature type="compositionally biased region" description="Low complexity" evidence="1">
    <location>
        <begin position="565"/>
        <end position="591"/>
    </location>
</feature>
<feature type="compositionally biased region" description="Polar residues" evidence="1">
    <location>
        <begin position="324"/>
        <end position="355"/>
    </location>
</feature>
<dbReference type="GO" id="GO:0005034">
    <property type="term" value="F:osmosensor activity"/>
    <property type="evidence" value="ECO:0007669"/>
    <property type="project" value="InterPro"/>
</dbReference>
<comment type="caution">
    <text evidence="4">The sequence shown here is derived from an EMBL/GenBank/DDBJ whole genome shotgun (WGS) entry which is preliminary data.</text>
</comment>
<keyword evidence="3" id="KW-0732">Signal</keyword>
<feature type="compositionally biased region" description="Low complexity" evidence="1">
    <location>
        <begin position="186"/>
        <end position="228"/>
    </location>
</feature>
<feature type="region of interest" description="Disordered" evidence="1">
    <location>
        <begin position="627"/>
        <end position="648"/>
    </location>
</feature>
<dbReference type="GO" id="GO:0005886">
    <property type="term" value="C:plasma membrane"/>
    <property type="evidence" value="ECO:0007669"/>
    <property type="project" value="InterPro"/>
</dbReference>
<feature type="compositionally biased region" description="Low complexity" evidence="1">
    <location>
        <begin position="100"/>
        <end position="114"/>
    </location>
</feature>
<dbReference type="GO" id="GO:0030010">
    <property type="term" value="P:establishment of cell polarity"/>
    <property type="evidence" value="ECO:0007669"/>
    <property type="project" value="TreeGrafter"/>
</dbReference>
<feature type="region of interest" description="Disordered" evidence="1">
    <location>
        <begin position="671"/>
        <end position="694"/>
    </location>
</feature>
<feature type="compositionally biased region" description="Low complexity" evidence="1">
    <location>
        <begin position="257"/>
        <end position="323"/>
    </location>
</feature>